<evidence type="ECO:0000256" key="4">
    <source>
        <dbReference type="ARBA" id="ARBA00023143"/>
    </source>
</evidence>
<dbReference type="GO" id="GO:0030694">
    <property type="term" value="C:bacterial-type flagellum basal body, rod"/>
    <property type="evidence" value="ECO:0007669"/>
    <property type="project" value="UniProtKB-UniRule"/>
</dbReference>
<dbReference type="Pfam" id="PF06429">
    <property type="entry name" value="Flg_bbr_C"/>
    <property type="match status" value="1"/>
</dbReference>
<evidence type="ECO:0000256" key="1">
    <source>
        <dbReference type="ARBA" id="ARBA00004117"/>
    </source>
</evidence>
<feature type="domain" description="Flagellar basal-body/hook protein C-terminal" evidence="7">
    <location>
        <begin position="90"/>
        <end position="134"/>
    </location>
</feature>
<dbReference type="AlphaFoldDB" id="A0A2W5FQX2"/>
<dbReference type="PANTHER" id="PTHR30435:SF2">
    <property type="entry name" value="FLAGELLAR BASAL-BODY ROD PROTEIN FLGC"/>
    <property type="match status" value="1"/>
</dbReference>
<evidence type="ECO:0000259" key="7">
    <source>
        <dbReference type="Pfam" id="PF06429"/>
    </source>
</evidence>
<dbReference type="EMBL" id="QFOT01000033">
    <property type="protein sequence ID" value="PZP56227.1"/>
    <property type="molecule type" value="Genomic_DNA"/>
</dbReference>
<evidence type="ECO:0000256" key="2">
    <source>
        <dbReference type="ARBA" id="ARBA00009677"/>
    </source>
</evidence>
<proteinExistence type="inferred from homology"/>
<name>A0A2W5FQX2_9BACT</name>
<reference evidence="8 9" key="1">
    <citation type="submission" date="2017-08" db="EMBL/GenBank/DDBJ databases">
        <title>Infants hospitalized years apart are colonized by the same room-sourced microbial strains.</title>
        <authorList>
            <person name="Brooks B."/>
            <person name="Olm M.R."/>
            <person name="Firek B.A."/>
            <person name="Baker R."/>
            <person name="Thomas B.C."/>
            <person name="Morowitz M.J."/>
            <person name="Banfield J.F."/>
        </authorList>
    </citation>
    <scope>NUCLEOTIDE SEQUENCE [LARGE SCALE GENOMIC DNA]</scope>
    <source>
        <strain evidence="8">S2_006_000_R2_64</strain>
    </source>
</reference>
<dbReference type="Proteomes" id="UP000249739">
    <property type="component" value="Unassembled WGS sequence"/>
</dbReference>
<dbReference type="InterPro" id="IPR010930">
    <property type="entry name" value="Flg_bb/hook_C_dom"/>
</dbReference>
<evidence type="ECO:0000256" key="3">
    <source>
        <dbReference type="ARBA" id="ARBA00017941"/>
    </source>
</evidence>
<keyword evidence="8" id="KW-0966">Cell projection</keyword>
<gene>
    <name evidence="8" type="primary">flgC</name>
    <name evidence="8" type="ORF">DI586_04395</name>
</gene>
<dbReference type="GO" id="GO:0071978">
    <property type="term" value="P:bacterial-type flagellum-dependent swarming motility"/>
    <property type="evidence" value="ECO:0007669"/>
    <property type="project" value="TreeGrafter"/>
</dbReference>
<comment type="similarity">
    <text evidence="2">Belongs to the flagella basal body rod proteins family.</text>
</comment>
<accession>A0A2W5FQX2</accession>
<dbReference type="InterPro" id="IPR006299">
    <property type="entry name" value="FlgC"/>
</dbReference>
<keyword evidence="8" id="KW-0282">Flagellum</keyword>
<organism evidence="8 9">
    <name type="scientific">Micavibrio aeruginosavorus</name>
    <dbReference type="NCBI Taxonomy" id="349221"/>
    <lineage>
        <taxon>Bacteria</taxon>
        <taxon>Pseudomonadati</taxon>
        <taxon>Bdellovibrionota</taxon>
        <taxon>Bdellovibrionia</taxon>
        <taxon>Bdellovibrionales</taxon>
        <taxon>Pseudobdellovibrionaceae</taxon>
        <taxon>Micavibrio</taxon>
    </lineage>
</organism>
<comment type="subunit">
    <text evidence="5 6">The basal body constitutes a major portion of the flagellar organelle and consists of four rings (L,P,S, and M) mounted on a central rod. The rod consists of about 26 subunits of FlgG in the distal portion, and FlgB, FlgC and FlgF are thought to build up the proximal portion of the rod with about 6 subunits each.</text>
</comment>
<dbReference type="PANTHER" id="PTHR30435">
    <property type="entry name" value="FLAGELLAR PROTEIN"/>
    <property type="match status" value="1"/>
</dbReference>
<evidence type="ECO:0000313" key="9">
    <source>
        <dbReference type="Proteomes" id="UP000249739"/>
    </source>
</evidence>
<protein>
    <recommendedName>
        <fullName evidence="3 6">Flagellar basal-body rod protein FlgC</fullName>
    </recommendedName>
</protein>
<comment type="subcellular location">
    <subcellularLocation>
        <location evidence="1 6">Bacterial flagellum basal body</location>
    </subcellularLocation>
</comment>
<comment type="caution">
    <text evidence="8">The sequence shown here is derived from an EMBL/GenBank/DDBJ whole genome shotgun (WGS) entry which is preliminary data.</text>
</comment>
<keyword evidence="8" id="KW-0969">Cilium</keyword>
<evidence type="ECO:0000313" key="8">
    <source>
        <dbReference type="EMBL" id="PZP56227.1"/>
    </source>
</evidence>
<sequence length="136" mass="15337">MSEMFSTLSISSAGMRVQNERVRVIAQNIANAETSPTKPGEKPYTRQIISFKNTMDRAEGEKLVKVGKISQDDSDYIQKYEPGHPAADANGYVQMPNVNSLVETMDMREASRTYEANLGMYTQTRDMMSKTIDMLR</sequence>
<dbReference type="NCBIfam" id="TIGR01395">
    <property type="entry name" value="FlgC"/>
    <property type="match status" value="1"/>
</dbReference>
<keyword evidence="4 6" id="KW-0975">Bacterial flagellum</keyword>
<evidence type="ECO:0000256" key="5">
    <source>
        <dbReference type="ARBA" id="ARBA00025933"/>
    </source>
</evidence>
<evidence type="ECO:0000256" key="6">
    <source>
        <dbReference type="RuleBase" id="RU362062"/>
    </source>
</evidence>